<dbReference type="Proteomes" id="UP000002748">
    <property type="component" value="Unassembled WGS sequence"/>
</dbReference>
<feature type="coiled-coil region" evidence="4">
    <location>
        <begin position="558"/>
        <end position="591"/>
    </location>
</feature>
<keyword evidence="2" id="KW-0344">Guanine-nucleotide releasing factor</keyword>
<organism evidence="6 7">
    <name type="scientific">Trichosporon asahii var. asahii (strain ATCC 90039 / CBS 2479 / JCM 2466 / KCTC 7840 / NBRC 103889/ NCYC 2677 / UAMH 7654)</name>
    <name type="common">Yeast</name>
    <dbReference type="NCBI Taxonomy" id="1186058"/>
    <lineage>
        <taxon>Eukaryota</taxon>
        <taxon>Fungi</taxon>
        <taxon>Dikarya</taxon>
        <taxon>Basidiomycota</taxon>
        <taxon>Agaricomycotina</taxon>
        <taxon>Tremellomycetes</taxon>
        <taxon>Trichosporonales</taxon>
        <taxon>Trichosporonaceae</taxon>
        <taxon>Trichosporon</taxon>
    </lineage>
</organism>
<gene>
    <name evidence="6" type="ORF">A1Q1_03401</name>
</gene>
<dbReference type="KEGG" id="tasa:A1Q1_03401"/>
<keyword evidence="4" id="KW-0175">Coiled coil</keyword>
<dbReference type="VEuPathDB" id="FungiDB:A1Q1_03401"/>
<dbReference type="RefSeq" id="XP_014178674.1">
    <property type="nucleotide sequence ID" value="XM_014323199.1"/>
</dbReference>
<dbReference type="PANTHER" id="PTHR12425">
    <property type="entry name" value="SYNEMBRYN"/>
    <property type="match status" value="1"/>
</dbReference>
<dbReference type="EMBL" id="ALBS01000230">
    <property type="protein sequence ID" value="EJT47736.1"/>
    <property type="molecule type" value="Genomic_DNA"/>
</dbReference>
<dbReference type="OrthoDB" id="5585685at2759"/>
<dbReference type="GeneID" id="25986914"/>
<dbReference type="PANTHER" id="PTHR12425:SF5">
    <property type="entry name" value="SYNEMBRYN"/>
    <property type="match status" value="1"/>
</dbReference>
<comment type="caution">
    <text evidence="6">The sequence shown here is derived from an EMBL/GenBank/DDBJ whole genome shotgun (WGS) entry which is preliminary data.</text>
</comment>
<evidence type="ECO:0000256" key="5">
    <source>
        <dbReference type="SAM" id="MobiDB-lite"/>
    </source>
</evidence>
<evidence type="ECO:0000256" key="1">
    <source>
        <dbReference type="ARBA" id="ARBA00009049"/>
    </source>
</evidence>
<reference evidence="6 7" key="1">
    <citation type="journal article" date="2012" name="Eukaryot. Cell">
        <title>Draft genome sequence of CBS 2479, the standard type strain of Trichosporon asahii.</title>
        <authorList>
            <person name="Yang R.Y."/>
            <person name="Li H.T."/>
            <person name="Zhu H."/>
            <person name="Zhou G.P."/>
            <person name="Wang M."/>
            <person name="Wang L."/>
        </authorList>
    </citation>
    <scope>NUCLEOTIDE SEQUENCE [LARGE SCALE GENOMIC DNA]</scope>
    <source>
        <strain evidence="7">ATCC 90039 / CBS 2479 / JCM 2466 / KCTC 7840 / NCYC 2677 / UAMH 7654</strain>
    </source>
</reference>
<evidence type="ECO:0000313" key="6">
    <source>
        <dbReference type="EMBL" id="EJT47736.1"/>
    </source>
</evidence>
<dbReference type="GO" id="GO:0001965">
    <property type="term" value="F:G-protein alpha-subunit binding"/>
    <property type="evidence" value="ECO:0007669"/>
    <property type="project" value="TreeGrafter"/>
</dbReference>
<evidence type="ECO:0000256" key="4">
    <source>
        <dbReference type="SAM" id="Coils"/>
    </source>
</evidence>
<evidence type="ECO:0000256" key="2">
    <source>
        <dbReference type="ARBA" id="ARBA00022658"/>
    </source>
</evidence>
<evidence type="ECO:0000256" key="3">
    <source>
        <dbReference type="ARBA" id="ARBA00023186"/>
    </source>
</evidence>
<name>J5SVC5_TRIAS</name>
<sequence>MEYLSADGYMRLENRGRNPEVETELLKIVSALPTQIKPEDRTALLRAILGDLSCKAVWRRWSQDLKVLGRNPIGSEVLVEDSSLSTLAYHTGLPFESSTNQPATPPALEAQRALANTLVLHAPARKRLATMGGPQAIGRALAEPLPTDRLFLVCRIGFLVTADGIGVKDMVEGADIVNRLVYPIPINYDALSELLKLTGNVVRIYPSKIGEDWSDRLTPETVPIWTSSGGPRKWPGLRLLPKRSRSPLRAEDSGSGSSDSSSEGMPRKRDDAFPLRLLGILSEFVRHHMPGCVEPNPELQLEEILPPVLLLGASTAQGSEVMRKAYRNTLFPPNLRARHDPPPSQFDRIPELLQLGGRVPMGASELCDEVGYGNVAGLMFRKGMFRPPPAKIKELDSPRPSVSSTKSMRHRRGDSRSKSISRRGSASQSRRGSESMPASRRGSEHTSAPPSAFDERFANLPPSPAPPAPSSAGPGPFDDRYGLNPITGLRHTADDFKNPFEGMSDAEKEREAEKMFVLFGRLKSNPVVKAGVPQPDGSEKPIHDEIRDQMVGEQGERWERLEAEKEKERIRRQDEQDEQEALNEMAAYRKRMGRA</sequence>
<dbReference type="GO" id="GO:0007186">
    <property type="term" value="P:G protein-coupled receptor signaling pathway"/>
    <property type="evidence" value="ECO:0007669"/>
    <property type="project" value="TreeGrafter"/>
</dbReference>
<dbReference type="AlphaFoldDB" id="J5SVC5"/>
<evidence type="ECO:0000313" key="7">
    <source>
        <dbReference type="Proteomes" id="UP000002748"/>
    </source>
</evidence>
<dbReference type="InterPro" id="IPR019318">
    <property type="entry name" value="Gua_nucleotide_exch_fac_Ric8"/>
</dbReference>
<dbReference type="Pfam" id="PF10165">
    <property type="entry name" value="Ric8"/>
    <property type="match status" value="2"/>
</dbReference>
<comment type="similarity">
    <text evidence="1">Belongs to the synembryn family.</text>
</comment>
<proteinExistence type="inferred from homology"/>
<accession>J5SVC5</accession>
<dbReference type="HOGENOM" id="CLU_397944_0_0_1"/>
<dbReference type="GO" id="GO:0005085">
    <property type="term" value="F:guanyl-nucleotide exchange factor activity"/>
    <property type="evidence" value="ECO:0007669"/>
    <property type="project" value="UniProtKB-KW"/>
</dbReference>
<feature type="region of interest" description="Disordered" evidence="5">
    <location>
        <begin position="388"/>
        <end position="508"/>
    </location>
</feature>
<feature type="compositionally biased region" description="Low complexity" evidence="5">
    <location>
        <begin position="253"/>
        <end position="264"/>
    </location>
</feature>
<keyword evidence="3" id="KW-0143">Chaperone</keyword>
<protein>
    <submittedName>
        <fullName evidence="6">Uncharacterized protein</fullName>
    </submittedName>
</protein>
<feature type="region of interest" description="Disordered" evidence="5">
    <location>
        <begin position="235"/>
        <end position="268"/>
    </location>
</feature>
<dbReference type="GO" id="GO:0005737">
    <property type="term" value="C:cytoplasm"/>
    <property type="evidence" value="ECO:0007669"/>
    <property type="project" value="TreeGrafter"/>
</dbReference>